<feature type="region of interest" description="Disordered" evidence="1">
    <location>
        <begin position="144"/>
        <end position="178"/>
    </location>
</feature>
<sequence>MSRCVVGLTSSFLLCGLTLLSGCTGSEAARAFGLERSMPDEYTVTTRAPLSMPPMNELARPVSGAERPQDESERLQALETLSPDVALHGESGASSSGQTILVQSATAASDASDEGGLEPNDSGFVDQIMFWHGGTAGSVVDADKENDRLKKNAALGKPLTSGATPTKPANKKSWYQPW</sequence>
<dbReference type="EMBL" id="JAPIUZ010000003">
    <property type="protein sequence ID" value="MCX2563782.1"/>
    <property type="molecule type" value="Genomic_DNA"/>
</dbReference>
<proteinExistence type="predicted"/>
<feature type="chain" id="PRO_5045961325" evidence="2">
    <location>
        <begin position="29"/>
        <end position="178"/>
    </location>
</feature>
<dbReference type="Pfam" id="PF11233">
    <property type="entry name" value="DUF3035"/>
    <property type="match status" value="1"/>
</dbReference>
<name>A0ABT3QER7_9PROT</name>
<feature type="compositionally biased region" description="Polar residues" evidence="1">
    <location>
        <begin position="92"/>
        <end position="109"/>
    </location>
</feature>
<evidence type="ECO:0000313" key="3">
    <source>
        <dbReference type="EMBL" id="MCX2563782.1"/>
    </source>
</evidence>
<comment type="caution">
    <text evidence="3">The sequence shown here is derived from an EMBL/GenBank/DDBJ whole genome shotgun (WGS) entry which is preliminary data.</text>
</comment>
<keyword evidence="2" id="KW-0732">Signal</keyword>
<evidence type="ECO:0000256" key="1">
    <source>
        <dbReference type="SAM" id="MobiDB-lite"/>
    </source>
</evidence>
<feature type="compositionally biased region" description="Basic and acidic residues" evidence="1">
    <location>
        <begin position="67"/>
        <end position="76"/>
    </location>
</feature>
<gene>
    <name evidence="3" type="ORF">OQ497_07425</name>
</gene>
<dbReference type="PROSITE" id="PS51257">
    <property type="entry name" value="PROKAR_LIPOPROTEIN"/>
    <property type="match status" value="1"/>
</dbReference>
<dbReference type="Proteomes" id="UP001301152">
    <property type="component" value="Unassembled WGS sequence"/>
</dbReference>
<keyword evidence="4" id="KW-1185">Reference proteome</keyword>
<dbReference type="RefSeq" id="WP_086554010.1">
    <property type="nucleotide sequence ID" value="NZ_JAERKX010000003.1"/>
</dbReference>
<accession>A0ABT3QER7</accession>
<organism evidence="3 4">
    <name type="scientific">Acetobacter thailandicus</name>
    <dbReference type="NCBI Taxonomy" id="1502842"/>
    <lineage>
        <taxon>Bacteria</taxon>
        <taxon>Pseudomonadati</taxon>
        <taxon>Pseudomonadota</taxon>
        <taxon>Alphaproteobacteria</taxon>
        <taxon>Acetobacterales</taxon>
        <taxon>Acetobacteraceae</taxon>
        <taxon>Acetobacter</taxon>
    </lineage>
</organism>
<evidence type="ECO:0000256" key="2">
    <source>
        <dbReference type="SAM" id="SignalP"/>
    </source>
</evidence>
<dbReference type="InterPro" id="IPR021395">
    <property type="entry name" value="DUF3035"/>
</dbReference>
<feature type="signal peptide" evidence="2">
    <location>
        <begin position="1"/>
        <end position="28"/>
    </location>
</feature>
<reference evidence="3 4" key="1">
    <citation type="submission" date="2022-11" db="EMBL/GenBank/DDBJ databases">
        <title>Genome sequencing of Acetobacter type strain.</title>
        <authorList>
            <person name="Heo J."/>
            <person name="Lee D."/>
            <person name="Han B.-H."/>
            <person name="Hong S.-B."/>
            <person name="Kwon S.-W."/>
        </authorList>
    </citation>
    <scope>NUCLEOTIDE SEQUENCE [LARGE SCALE GENOMIC DNA]</scope>
    <source>
        <strain evidence="3 4">KACC 21253</strain>
    </source>
</reference>
<protein>
    <submittedName>
        <fullName evidence="3">DUF3035 domain-containing protein</fullName>
    </submittedName>
</protein>
<feature type="region of interest" description="Disordered" evidence="1">
    <location>
        <begin position="51"/>
        <end position="123"/>
    </location>
</feature>
<evidence type="ECO:0000313" key="4">
    <source>
        <dbReference type="Proteomes" id="UP001301152"/>
    </source>
</evidence>